<dbReference type="EMBL" id="JAAIUW010000010">
    <property type="protein sequence ID" value="KAF7810810.1"/>
    <property type="molecule type" value="Genomic_DNA"/>
</dbReference>
<proteinExistence type="predicted"/>
<comment type="caution">
    <text evidence="1">The sequence shown here is derived from an EMBL/GenBank/DDBJ whole genome shotgun (WGS) entry which is preliminary data.</text>
</comment>
<evidence type="ECO:0000313" key="1">
    <source>
        <dbReference type="EMBL" id="KAF7810810.1"/>
    </source>
</evidence>
<dbReference type="Proteomes" id="UP000634136">
    <property type="component" value="Unassembled WGS sequence"/>
</dbReference>
<organism evidence="1 2">
    <name type="scientific">Senna tora</name>
    <dbReference type="NCBI Taxonomy" id="362788"/>
    <lineage>
        <taxon>Eukaryota</taxon>
        <taxon>Viridiplantae</taxon>
        <taxon>Streptophyta</taxon>
        <taxon>Embryophyta</taxon>
        <taxon>Tracheophyta</taxon>
        <taxon>Spermatophyta</taxon>
        <taxon>Magnoliopsida</taxon>
        <taxon>eudicotyledons</taxon>
        <taxon>Gunneridae</taxon>
        <taxon>Pentapetalae</taxon>
        <taxon>rosids</taxon>
        <taxon>fabids</taxon>
        <taxon>Fabales</taxon>
        <taxon>Fabaceae</taxon>
        <taxon>Caesalpinioideae</taxon>
        <taxon>Cassia clade</taxon>
        <taxon>Senna</taxon>
    </lineage>
</organism>
<sequence>MFETATLESGDEDRKKLKMKRVELTLPAFGFFNGTPCQQGSSSLDAGRRRSAKEVSPVDFVYARSSIIHQNPESTGATLPIALSPKSAIRVSYFLIGSWNTLKLAGITPSPRWNLSIFFSHD</sequence>
<reference evidence="1" key="1">
    <citation type="submission" date="2020-09" db="EMBL/GenBank/DDBJ databases">
        <title>Genome-Enabled Discovery of Anthraquinone Biosynthesis in Senna tora.</title>
        <authorList>
            <person name="Kang S.-H."/>
            <person name="Pandey R.P."/>
            <person name="Lee C.-M."/>
            <person name="Sim J.-S."/>
            <person name="Jeong J.-T."/>
            <person name="Choi B.-S."/>
            <person name="Jung M."/>
            <person name="Ginzburg D."/>
            <person name="Zhao K."/>
            <person name="Won S.Y."/>
            <person name="Oh T.-J."/>
            <person name="Yu Y."/>
            <person name="Kim N.-H."/>
            <person name="Lee O.R."/>
            <person name="Lee T.-H."/>
            <person name="Bashyal P."/>
            <person name="Kim T.-S."/>
            <person name="Lee W.-H."/>
            <person name="Kawkins C."/>
            <person name="Kim C.-K."/>
            <person name="Kim J.S."/>
            <person name="Ahn B.O."/>
            <person name="Rhee S.Y."/>
            <person name="Sohng J.K."/>
        </authorList>
    </citation>
    <scope>NUCLEOTIDE SEQUENCE</scope>
    <source>
        <tissue evidence="1">Leaf</tissue>
    </source>
</reference>
<dbReference type="AlphaFoldDB" id="A0A834SXM9"/>
<protein>
    <submittedName>
        <fullName evidence="1">Uncharacterized protein</fullName>
    </submittedName>
</protein>
<keyword evidence="2" id="KW-1185">Reference proteome</keyword>
<evidence type="ECO:0000313" key="2">
    <source>
        <dbReference type="Proteomes" id="UP000634136"/>
    </source>
</evidence>
<dbReference type="OrthoDB" id="10466087at2759"/>
<accession>A0A834SXM9</accession>
<gene>
    <name evidence="1" type="ORF">G2W53_031786</name>
</gene>
<name>A0A834SXM9_9FABA</name>